<evidence type="ECO:0000256" key="1">
    <source>
        <dbReference type="HAMAP-Rule" id="MF_01861"/>
    </source>
</evidence>
<comment type="caution">
    <text evidence="2">The sequence shown here is derived from an EMBL/GenBank/DDBJ whole genome shotgun (WGS) entry which is preliminary data.</text>
</comment>
<evidence type="ECO:0000313" key="2">
    <source>
        <dbReference type="EMBL" id="MDQ0230622.1"/>
    </source>
</evidence>
<reference evidence="2 3" key="1">
    <citation type="submission" date="2023-07" db="EMBL/GenBank/DDBJ databases">
        <title>Genomic Encyclopedia of Type Strains, Phase IV (KMG-IV): sequencing the most valuable type-strain genomes for metagenomic binning, comparative biology and taxonomic classification.</title>
        <authorList>
            <person name="Goeker M."/>
        </authorList>
    </citation>
    <scope>NUCLEOTIDE SEQUENCE [LARGE SCALE GENOMIC DNA]</scope>
    <source>
        <strain evidence="2 3">DSM 29005</strain>
    </source>
</reference>
<sequence length="127" mass="14910">MNKRIEVKRAIIETNRIHLHIDESLNEMVTLAPKGQMLVDSDRLSFIYLLETEDEFIYTDLPHTIWPQLKKAVDNKFDVVLSINEREIELINLVDELSYLIENIKDNANYGEEMEAKVTEIFSLDKE</sequence>
<dbReference type="Proteomes" id="UP001234495">
    <property type="component" value="Unassembled WGS sequence"/>
</dbReference>
<dbReference type="InterPro" id="IPR020908">
    <property type="entry name" value="UPF0738"/>
</dbReference>
<proteinExistence type="inferred from homology"/>
<organism evidence="2 3">
    <name type="scientific">Metabacillus malikii</name>
    <dbReference type="NCBI Taxonomy" id="1504265"/>
    <lineage>
        <taxon>Bacteria</taxon>
        <taxon>Bacillati</taxon>
        <taxon>Bacillota</taxon>
        <taxon>Bacilli</taxon>
        <taxon>Bacillales</taxon>
        <taxon>Bacillaceae</taxon>
        <taxon>Metabacillus</taxon>
    </lineage>
</organism>
<evidence type="ECO:0000313" key="3">
    <source>
        <dbReference type="Proteomes" id="UP001234495"/>
    </source>
</evidence>
<dbReference type="HAMAP" id="MF_01861">
    <property type="entry name" value="UPF0738"/>
    <property type="match status" value="1"/>
</dbReference>
<dbReference type="Pfam" id="PF19785">
    <property type="entry name" value="UPF0738"/>
    <property type="match status" value="1"/>
</dbReference>
<accession>A0ABT9ZEC9</accession>
<gene>
    <name evidence="2" type="ORF">J2S19_001878</name>
</gene>
<name>A0ABT9ZEC9_9BACI</name>
<dbReference type="EMBL" id="JAUSUD010000007">
    <property type="protein sequence ID" value="MDQ0230622.1"/>
    <property type="molecule type" value="Genomic_DNA"/>
</dbReference>
<keyword evidence="3" id="KW-1185">Reference proteome</keyword>
<comment type="similarity">
    <text evidence="1">Belongs to the UPF0738 family.</text>
</comment>
<dbReference type="RefSeq" id="WP_307340232.1">
    <property type="nucleotide sequence ID" value="NZ_JAUSUD010000007.1"/>
</dbReference>
<protein>
    <recommendedName>
        <fullName evidence="1">UPF0738 protein J2S19_001878</fullName>
    </recommendedName>
</protein>